<feature type="domain" description="NfeD integral membrane" evidence="7">
    <location>
        <begin position="238"/>
        <end position="365"/>
    </location>
</feature>
<evidence type="ECO:0000256" key="3">
    <source>
        <dbReference type="ARBA" id="ARBA00022989"/>
    </source>
</evidence>
<dbReference type="InterPro" id="IPR052165">
    <property type="entry name" value="Membrane_assoc_protease"/>
</dbReference>
<keyword evidence="4 5" id="KW-0472">Membrane</keyword>
<feature type="domain" description="NfeD1b N-terminal" evidence="8">
    <location>
        <begin position="27"/>
        <end position="205"/>
    </location>
</feature>
<dbReference type="InterPro" id="IPR029045">
    <property type="entry name" value="ClpP/crotonase-like_dom_sf"/>
</dbReference>
<evidence type="ECO:0000259" key="6">
    <source>
        <dbReference type="Pfam" id="PF01957"/>
    </source>
</evidence>
<protein>
    <submittedName>
        <fullName evidence="9">Nodulation protein NfeD</fullName>
    </submittedName>
</protein>
<dbReference type="SUPFAM" id="SSF52096">
    <property type="entry name" value="ClpP/crotonase"/>
    <property type="match status" value="1"/>
</dbReference>
<dbReference type="InterPro" id="IPR056739">
    <property type="entry name" value="NfeD_membrane"/>
</dbReference>
<dbReference type="InterPro" id="IPR012340">
    <property type="entry name" value="NA-bd_OB-fold"/>
</dbReference>
<reference evidence="9" key="2">
    <citation type="journal article" date="2021" name="PeerJ">
        <title>Extensive microbial diversity within the chicken gut microbiome revealed by metagenomics and culture.</title>
        <authorList>
            <person name="Gilroy R."/>
            <person name="Ravi A."/>
            <person name="Getino M."/>
            <person name="Pursley I."/>
            <person name="Horton D.L."/>
            <person name="Alikhan N.F."/>
            <person name="Baker D."/>
            <person name="Gharbi K."/>
            <person name="Hall N."/>
            <person name="Watson M."/>
            <person name="Adriaenssens E.M."/>
            <person name="Foster-Nyarko E."/>
            <person name="Jarju S."/>
            <person name="Secka A."/>
            <person name="Antonio M."/>
            <person name="Oren A."/>
            <person name="Chaudhuri R.R."/>
            <person name="La Ragione R."/>
            <person name="Hildebrand F."/>
            <person name="Pallen M.J."/>
        </authorList>
    </citation>
    <scope>NUCLEOTIDE SEQUENCE</scope>
    <source>
        <strain evidence="9">15467</strain>
    </source>
</reference>
<evidence type="ECO:0000256" key="1">
    <source>
        <dbReference type="ARBA" id="ARBA00004141"/>
    </source>
</evidence>
<keyword evidence="3 5" id="KW-1133">Transmembrane helix</keyword>
<keyword evidence="2 5" id="KW-0812">Transmembrane</keyword>
<proteinExistence type="predicted"/>
<evidence type="ECO:0000313" key="9">
    <source>
        <dbReference type="EMBL" id="MBO8429427.1"/>
    </source>
</evidence>
<dbReference type="Gene3D" id="3.90.226.10">
    <property type="entry name" value="2-enoyl-CoA Hydratase, Chain A, domain 1"/>
    <property type="match status" value="1"/>
</dbReference>
<comment type="caution">
    <text evidence="9">The sequence shown here is derived from an EMBL/GenBank/DDBJ whole genome shotgun (WGS) entry which is preliminary data.</text>
</comment>
<feature type="transmembrane region" description="Helical" evidence="5">
    <location>
        <begin position="310"/>
        <end position="328"/>
    </location>
</feature>
<feature type="domain" description="NfeD-like C-terminal" evidence="6">
    <location>
        <begin position="399"/>
        <end position="450"/>
    </location>
</feature>
<feature type="transmembrane region" description="Helical" evidence="5">
    <location>
        <begin position="231"/>
        <end position="252"/>
    </location>
</feature>
<dbReference type="Gene3D" id="2.40.50.140">
    <property type="entry name" value="Nucleic acid-binding proteins"/>
    <property type="match status" value="1"/>
</dbReference>
<feature type="transmembrane region" description="Helical" evidence="5">
    <location>
        <begin position="348"/>
        <end position="371"/>
    </location>
</feature>
<feature type="transmembrane region" description="Helical" evidence="5">
    <location>
        <begin position="285"/>
        <end position="303"/>
    </location>
</feature>
<dbReference type="PANTHER" id="PTHR33507:SF3">
    <property type="entry name" value="INNER MEMBRANE PROTEIN YBBJ"/>
    <property type="match status" value="1"/>
</dbReference>
<dbReference type="GO" id="GO:0005886">
    <property type="term" value="C:plasma membrane"/>
    <property type="evidence" value="ECO:0007669"/>
    <property type="project" value="TreeGrafter"/>
</dbReference>
<evidence type="ECO:0000259" key="7">
    <source>
        <dbReference type="Pfam" id="PF24961"/>
    </source>
</evidence>
<evidence type="ECO:0000313" key="10">
    <source>
        <dbReference type="Proteomes" id="UP000823635"/>
    </source>
</evidence>
<accession>A0A9D9GYZ3</accession>
<evidence type="ECO:0000256" key="4">
    <source>
        <dbReference type="ARBA" id="ARBA00023136"/>
    </source>
</evidence>
<evidence type="ECO:0000256" key="2">
    <source>
        <dbReference type="ARBA" id="ARBA00022692"/>
    </source>
</evidence>
<dbReference type="PANTHER" id="PTHR33507">
    <property type="entry name" value="INNER MEMBRANE PROTEIN YBBJ"/>
    <property type="match status" value="1"/>
</dbReference>
<name>A0A9D9GYZ3_9BACT</name>
<gene>
    <name evidence="9" type="ORF">IAC68_05815</name>
</gene>
<organism evidence="9 10">
    <name type="scientific">Candidatus Egerieousia excrementavium</name>
    <dbReference type="NCBI Taxonomy" id="2840778"/>
    <lineage>
        <taxon>Bacteria</taxon>
        <taxon>Pseudomonadati</taxon>
        <taxon>Bacteroidota</taxon>
        <taxon>Bacteroidia</taxon>
        <taxon>Bacteroidales</taxon>
        <taxon>Candidatus Egerieousia</taxon>
    </lineage>
</organism>
<dbReference type="Pfam" id="PF24961">
    <property type="entry name" value="NfeD_membrane"/>
    <property type="match status" value="1"/>
</dbReference>
<evidence type="ECO:0000256" key="5">
    <source>
        <dbReference type="SAM" id="Phobius"/>
    </source>
</evidence>
<dbReference type="Pfam" id="PF25145">
    <property type="entry name" value="NfeD1b_N"/>
    <property type="match status" value="1"/>
</dbReference>
<evidence type="ECO:0000259" key="8">
    <source>
        <dbReference type="Pfam" id="PF25145"/>
    </source>
</evidence>
<dbReference type="InterPro" id="IPR056738">
    <property type="entry name" value="NfeD1b_N"/>
</dbReference>
<sequence>MINAARILLLLLLLFPLRGNADTTRFYLLEFRQDVDKSALSRISKGLKEAEKRADYCIIDLNTYGGAVDAADSIRSAILRCRIPVIAFIDIQAASAGALISIACDSIYMAKGSSIGAATVVNGQGEVMPDKYQSFMRAMMRSTAESHGKKSVVKDGKRTEVWHRDPEVAEQMVGRDSVLSFTPLEAIENGFCEGEAQSVEEVIGKILSGSKDGSEYVIERQEITVLDSIRYFLMNPFLQSIFLMLIIGGIYFELQSPGIGLALAAATVGALLYFAPLYLEGLVQNWEILLFIAGVVLLVLEIFVIPGFGVAGIAGIIAVITSLTFAMIDNDMLRHDGTFDIKPVIKPLAIVLVSIAVSICGSILLASRIYGTRAFSRIALKDNLSADEGFVGVEKNELESLAGKTAVVATDLRPVGKVNIGGKLYPARINFGYAHKGEMVVITSVEGGELHCDAL</sequence>
<feature type="transmembrane region" description="Helical" evidence="5">
    <location>
        <begin position="259"/>
        <end position="279"/>
    </location>
</feature>
<dbReference type="AlphaFoldDB" id="A0A9D9GYZ3"/>
<reference evidence="9" key="1">
    <citation type="submission" date="2020-10" db="EMBL/GenBank/DDBJ databases">
        <authorList>
            <person name="Gilroy R."/>
        </authorList>
    </citation>
    <scope>NUCLEOTIDE SEQUENCE</scope>
    <source>
        <strain evidence="9">15467</strain>
    </source>
</reference>
<dbReference type="EMBL" id="JADINB010000129">
    <property type="protein sequence ID" value="MBO8429427.1"/>
    <property type="molecule type" value="Genomic_DNA"/>
</dbReference>
<comment type="subcellular location">
    <subcellularLocation>
        <location evidence="1">Membrane</location>
        <topology evidence="1">Multi-pass membrane protein</topology>
    </subcellularLocation>
</comment>
<dbReference type="CDD" id="cd07021">
    <property type="entry name" value="Clp_protease_NfeD_like"/>
    <property type="match status" value="1"/>
</dbReference>
<dbReference type="InterPro" id="IPR002810">
    <property type="entry name" value="NfeD-like_C"/>
</dbReference>
<dbReference type="Pfam" id="PF01957">
    <property type="entry name" value="NfeD"/>
    <property type="match status" value="1"/>
</dbReference>
<dbReference type="Proteomes" id="UP000823635">
    <property type="component" value="Unassembled WGS sequence"/>
</dbReference>